<dbReference type="Proteomes" id="UP000323258">
    <property type="component" value="Unassembled WGS sequence"/>
</dbReference>
<reference evidence="4 5" key="1">
    <citation type="submission" date="2019-08" db="EMBL/GenBank/DDBJ databases">
        <authorList>
            <person name="Seo Y.L."/>
        </authorList>
    </citation>
    <scope>NUCLEOTIDE SEQUENCE [LARGE SCALE GENOMIC DNA]</scope>
    <source>
        <strain evidence="4 5">MaA-C15</strain>
    </source>
</reference>
<evidence type="ECO:0000259" key="3">
    <source>
        <dbReference type="Pfam" id="PF03981"/>
    </source>
</evidence>
<dbReference type="InterPro" id="IPR021150">
    <property type="entry name" value="Ubiq_cyt_c_chap"/>
</dbReference>
<comment type="similarity">
    <text evidence="1">Belongs to the CBP3 family.</text>
</comment>
<dbReference type="InterPro" id="IPR007129">
    <property type="entry name" value="Ubiqinol_cyt_c_chaperone_CPB3"/>
</dbReference>
<dbReference type="EMBL" id="VSZS01000065">
    <property type="protein sequence ID" value="TYR30852.1"/>
    <property type="molecule type" value="Genomic_DNA"/>
</dbReference>
<keyword evidence="5" id="KW-1185">Reference proteome</keyword>
<feature type="domain" description="Ubiquinol-cytochrome c chaperone" evidence="3">
    <location>
        <begin position="36"/>
        <end position="174"/>
    </location>
</feature>
<protein>
    <submittedName>
        <fullName evidence="4">Ubiquinol-cytochrome C chaperone</fullName>
    </submittedName>
</protein>
<gene>
    <name evidence="4" type="ORF">FY036_15445</name>
</gene>
<evidence type="ECO:0000313" key="4">
    <source>
        <dbReference type="EMBL" id="TYR30852.1"/>
    </source>
</evidence>
<name>A0A5D4GS29_9HYPH</name>
<comment type="caution">
    <text evidence="4">The sequence shown here is derived from an EMBL/GenBank/DDBJ whole genome shotgun (WGS) entry which is preliminary data.</text>
</comment>
<dbReference type="RefSeq" id="WP_148915653.1">
    <property type="nucleotide sequence ID" value="NZ_VSZS01000065.1"/>
</dbReference>
<comment type="similarity">
    <text evidence="2">Belongs to the UPF0174 family.</text>
</comment>
<dbReference type="PIRSF" id="PIRSF032079">
    <property type="entry name" value="UCP032079"/>
    <property type="match status" value="1"/>
</dbReference>
<evidence type="ECO:0000256" key="2">
    <source>
        <dbReference type="ARBA" id="ARBA00006436"/>
    </source>
</evidence>
<dbReference type="OrthoDB" id="7158889at2"/>
<organism evidence="4 5">
    <name type="scientific">Neoaquamicrobium microcysteis</name>
    <dbReference type="NCBI Taxonomy" id="2682781"/>
    <lineage>
        <taxon>Bacteria</taxon>
        <taxon>Pseudomonadati</taxon>
        <taxon>Pseudomonadota</taxon>
        <taxon>Alphaproteobacteria</taxon>
        <taxon>Hyphomicrobiales</taxon>
        <taxon>Phyllobacteriaceae</taxon>
        <taxon>Neoaquamicrobium</taxon>
    </lineage>
</organism>
<evidence type="ECO:0000256" key="1">
    <source>
        <dbReference type="ARBA" id="ARBA00006407"/>
    </source>
</evidence>
<dbReference type="Pfam" id="PF03981">
    <property type="entry name" value="Ubiq_cyt_C_chap"/>
    <property type="match status" value="1"/>
</dbReference>
<accession>A0A5D4GS29</accession>
<sequence length="184" mass="19915">MFKSILSLGRRPNQLVTDALYGEIVASARQPVFYSQWGVPDTPLGRFEMLSVHMFLFLDRARGAPPALGEMAQDMTDEFFKDVEHSLRELGIGDLGVPKRMKKLAKMFYGRAEAYREALAAGDGEALAAALARNVLPESEAWPEAPKLAAYMQEAAAVLAAQDDDALLAGKVAFPEAGKGEAVA</sequence>
<dbReference type="PANTHER" id="PTHR12184:SF1">
    <property type="entry name" value="UBIQUINOL-CYTOCHROME-C REDUCTASE COMPLEX ASSEMBLY FACTOR 1"/>
    <property type="match status" value="1"/>
</dbReference>
<proteinExistence type="inferred from homology"/>
<dbReference type="InterPro" id="IPR014569">
    <property type="entry name" value="Ubq_cyt-c_CBP3-rel"/>
</dbReference>
<evidence type="ECO:0000313" key="5">
    <source>
        <dbReference type="Proteomes" id="UP000323258"/>
    </source>
</evidence>
<dbReference type="PANTHER" id="PTHR12184">
    <property type="entry name" value="UBIQUINOL-CYTOCHROME C REDUCTASE COMPLEX ASSEMBLY FACTOR 1 FAMILY MEMBER"/>
    <property type="match status" value="1"/>
</dbReference>
<dbReference type="AlphaFoldDB" id="A0A5D4GS29"/>
<reference evidence="4 5" key="2">
    <citation type="submission" date="2019-09" db="EMBL/GenBank/DDBJ databases">
        <title>Mesorhizobium sp. MaA-C15 isolated from Microcystis aeruginosa.</title>
        <authorList>
            <person name="Jeong S.E."/>
            <person name="Jin H.M."/>
            <person name="Jeon C.O."/>
        </authorList>
    </citation>
    <scope>NUCLEOTIDE SEQUENCE [LARGE SCALE GENOMIC DNA]</scope>
    <source>
        <strain evidence="4 5">MaA-C15</strain>
    </source>
</reference>